<sequence length="411" mass="46287">MRGESFASFTEDGAWCFFADPRAIRYAGRHDRTYVGWLTGQGDVMIGTYDHKDGTVDSVMIKPRLQQDDHANPALFFPADGHAIIFYSAHNGKTMYYRQMEAAEDIASFGDERELPENTSGMHGYTYPNPVYDSRERKLYLFWRGGNFKPNFSTCPDGTDAWSEPRTLIFGDGARPYIKYERGVDDAIWFAFTDGHPNIEPHNSIYCACIRDGVVSHADGTEIKPVSGLPMLPREADVVFDGAARDAKAWIWDIALDASGHPVLVYAVFHSDTDHRYWYSRWNGEAWESREITAGGSWFPQTEKGAVEREPFYSGGLILDHADPANVYLSRPVNGVFEIEHWRTPDHGATWESTAITAGSSRNNVRPVLARDMRSVPGEQNGGQSGALLLWMHGDYVHFTRYETALKMTTV</sequence>
<evidence type="ECO:0000313" key="2">
    <source>
        <dbReference type="Proteomes" id="UP000250369"/>
    </source>
</evidence>
<keyword evidence="2" id="KW-1185">Reference proteome</keyword>
<protein>
    <recommendedName>
        <fullName evidence="3">Exo-alpha-sialidase</fullName>
    </recommendedName>
</protein>
<dbReference type="EMBL" id="QMFB01000039">
    <property type="protein sequence ID" value="RAV11123.1"/>
    <property type="molecule type" value="Genomic_DNA"/>
</dbReference>
<proteinExistence type="predicted"/>
<dbReference type="AlphaFoldDB" id="A0A329LXA3"/>
<gene>
    <name evidence="1" type="ORF">DQG23_36770</name>
</gene>
<dbReference type="Pfam" id="PF15892">
    <property type="entry name" value="BNR_4"/>
    <property type="match status" value="1"/>
</dbReference>
<reference evidence="1 2" key="1">
    <citation type="journal article" date="2009" name="Int. J. Syst. Evol. Microbiol.">
        <title>Paenibacillus contaminans sp. nov., isolated from a contaminated laboratory plate.</title>
        <authorList>
            <person name="Chou J.H."/>
            <person name="Lee J.H."/>
            <person name="Lin M.C."/>
            <person name="Chang P.S."/>
            <person name="Arun A.B."/>
            <person name="Young C.C."/>
            <person name="Chen W.M."/>
        </authorList>
    </citation>
    <scope>NUCLEOTIDE SEQUENCE [LARGE SCALE GENOMIC DNA]</scope>
    <source>
        <strain evidence="1 2">CKOBP-6</strain>
    </source>
</reference>
<dbReference type="RefSeq" id="WP_113036022.1">
    <property type="nucleotide sequence ID" value="NZ_QMFB01000039.1"/>
</dbReference>
<dbReference type="SUPFAM" id="SSF89372">
    <property type="entry name" value="Fucose-specific lectin"/>
    <property type="match status" value="1"/>
</dbReference>
<comment type="caution">
    <text evidence="1">The sequence shown here is derived from an EMBL/GenBank/DDBJ whole genome shotgun (WGS) entry which is preliminary data.</text>
</comment>
<evidence type="ECO:0008006" key="3">
    <source>
        <dbReference type="Google" id="ProtNLM"/>
    </source>
</evidence>
<evidence type="ECO:0000313" key="1">
    <source>
        <dbReference type="EMBL" id="RAV11123.1"/>
    </source>
</evidence>
<dbReference type="OrthoDB" id="6381507at2"/>
<accession>A0A329LXA3</accession>
<dbReference type="Proteomes" id="UP000250369">
    <property type="component" value="Unassembled WGS sequence"/>
</dbReference>
<name>A0A329LXA3_9BACL</name>
<organism evidence="1 2">
    <name type="scientific">Paenibacillus contaminans</name>
    <dbReference type="NCBI Taxonomy" id="450362"/>
    <lineage>
        <taxon>Bacteria</taxon>
        <taxon>Bacillati</taxon>
        <taxon>Bacillota</taxon>
        <taxon>Bacilli</taxon>
        <taxon>Bacillales</taxon>
        <taxon>Paenibacillaceae</taxon>
        <taxon>Paenibacillus</taxon>
    </lineage>
</organism>